<dbReference type="EMBL" id="JABGBW010000008">
    <property type="protein sequence ID" value="MBC2576619.1"/>
    <property type="molecule type" value="Genomic_DNA"/>
</dbReference>
<dbReference type="Proteomes" id="UP000713904">
    <property type="component" value="Unassembled WGS sequence"/>
</dbReference>
<feature type="transmembrane region" description="Helical" evidence="2">
    <location>
        <begin position="256"/>
        <end position="274"/>
    </location>
</feature>
<dbReference type="Gene3D" id="2.40.260.10">
    <property type="entry name" value="Sortase"/>
    <property type="match status" value="1"/>
</dbReference>
<dbReference type="InterPro" id="IPR023365">
    <property type="entry name" value="Sortase_dom-sf"/>
</dbReference>
<sequence length="295" mass="33920">MSKQKNKKRKKTFGDYLLLFIFLIGLGILSYPVISRMYYQINSTSVINDFEAGKSKLDIKEINRRIDLAKAYNYSLISGGTGYRDPYSKKQKEEGRKEYARMLEINEKMGHIKVPKINIDLPIYAGTSEKVLQKGVGHLEGTSLPVGGPDTHAVLTAHRGLPTAKLFTDLDKLQIGDTFYVYNIKEPLAYQIDSKKVIEPSEFQDLMISENHDYVTLLTCTPYMINSHRLLVRGHRIPYVKAKDKKETMEGKVRNWKKIMLIALPIIIILAIYIRKKIVNKKKHNKSEKERRGND</sequence>
<feature type="transmembrane region" description="Helical" evidence="2">
    <location>
        <begin position="12"/>
        <end position="34"/>
    </location>
</feature>
<gene>
    <name evidence="3" type="ORF">HLB29_07945</name>
</gene>
<keyword evidence="2" id="KW-0472">Membrane</keyword>
<name>A0ABR6TMJ2_9FIRM</name>
<dbReference type="SUPFAM" id="SSF63817">
    <property type="entry name" value="Sortase"/>
    <property type="match status" value="1"/>
</dbReference>
<keyword evidence="2" id="KW-0812">Transmembrane</keyword>
<dbReference type="InterPro" id="IPR042002">
    <property type="entry name" value="Sortase_C"/>
</dbReference>
<dbReference type="NCBIfam" id="TIGR01076">
    <property type="entry name" value="sortase_fam"/>
    <property type="match status" value="1"/>
</dbReference>
<comment type="caution">
    <text evidence="3">The sequence shown here is derived from an EMBL/GenBank/DDBJ whole genome shotgun (WGS) entry which is preliminary data.</text>
</comment>
<dbReference type="Pfam" id="PF04203">
    <property type="entry name" value="Sortase"/>
    <property type="match status" value="1"/>
</dbReference>
<dbReference type="NCBIfam" id="NF033745">
    <property type="entry name" value="class_C_sortase"/>
    <property type="match status" value="1"/>
</dbReference>
<proteinExistence type="predicted"/>
<keyword evidence="1" id="KW-0378">Hydrolase</keyword>
<keyword evidence="4" id="KW-1185">Reference proteome</keyword>
<keyword evidence="2" id="KW-1133">Transmembrane helix</keyword>
<reference evidence="3 4" key="1">
    <citation type="submission" date="2020-05" db="EMBL/GenBank/DDBJ databases">
        <title>Draft genome of xy-202 and genomic insight in genome of the genus Peptostreptococcus.</title>
        <authorList>
            <person name="Zhang Z."/>
        </authorList>
    </citation>
    <scope>NUCLEOTIDE SEQUENCE [LARGE SCALE GENOMIC DNA]</scope>
    <source>
        <strain evidence="3 4">DSM 27025</strain>
    </source>
</reference>
<dbReference type="RefSeq" id="WP_185624639.1">
    <property type="nucleotide sequence ID" value="NZ_JABGBW010000008.1"/>
</dbReference>
<dbReference type="InterPro" id="IPR005754">
    <property type="entry name" value="Sortase"/>
</dbReference>
<dbReference type="CDD" id="cd05827">
    <property type="entry name" value="Sortase_C"/>
    <property type="match status" value="1"/>
</dbReference>
<accession>A0ABR6TMJ2</accession>
<evidence type="ECO:0000256" key="1">
    <source>
        <dbReference type="ARBA" id="ARBA00022801"/>
    </source>
</evidence>
<protein>
    <submittedName>
        <fullName evidence="3">Class C sortase</fullName>
    </submittedName>
</protein>
<evidence type="ECO:0000256" key="2">
    <source>
        <dbReference type="SAM" id="Phobius"/>
    </source>
</evidence>
<organism evidence="3 4">
    <name type="scientific">Peptostreptococcus canis</name>
    <dbReference type="NCBI Taxonomy" id="1159213"/>
    <lineage>
        <taxon>Bacteria</taxon>
        <taxon>Bacillati</taxon>
        <taxon>Bacillota</taxon>
        <taxon>Clostridia</taxon>
        <taxon>Peptostreptococcales</taxon>
        <taxon>Peptostreptococcaceae</taxon>
        <taxon>Peptostreptococcus</taxon>
    </lineage>
</organism>
<evidence type="ECO:0000313" key="3">
    <source>
        <dbReference type="EMBL" id="MBC2576619.1"/>
    </source>
</evidence>
<evidence type="ECO:0000313" key="4">
    <source>
        <dbReference type="Proteomes" id="UP000713904"/>
    </source>
</evidence>